<evidence type="ECO:0000259" key="2">
    <source>
        <dbReference type="Pfam" id="PF03372"/>
    </source>
</evidence>
<dbReference type="InterPro" id="IPR005135">
    <property type="entry name" value="Endo/exonuclease/phosphatase"/>
</dbReference>
<gene>
    <name evidence="3" type="ORF">CFBP8129_23620</name>
</gene>
<dbReference type="SUPFAM" id="SSF56219">
    <property type="entry name" value="DNase I-like"/>
    <property type="match status" value="1"/>
</dbReference>
<keyword evidence="1" id="KW-0732">Signal</keyword>
<evidence type="ECO:0000256" key="1">
    <source>
        <dbReference type="SAM" id="SignalP"/>
    </source>
</evidence>
<accession>A0A6V7DGU9</accession>
<dbReference type="GO" id="GO:0003824">
    <property type="term" value="F:catalytic activity"/>
    <property type="evidence" value="ECO:0007669"/>
    <property type="project" value="InterPro"/>
</dbReference>
<evidence type="ECO:0000313" key="3">
    <source>
        <dbReference type="EMBL" id="CAD0334130.1"/>
    </source>
</evidence>
<dbReference type="Pfam" id="PF03372">
    <property type="entry name" value="Exo_endo_phos"/>
    <property type="match status" value="1"/>
</dbReference>
<dbReference type="FunFam" id="3.60.10.10:FF:000069">
    <property type="entry name" value="Endonuclease"/>
    <property type="match status" value="1"/>
</dbReference>
<dbReference type="AlphaFoldDB" id="A0A6V7DGU9"/>
<feature type="chain" id="PRO_5033901167" description="Endonuclease/exonuclease/phosphatase domain-containing protein" evidence="1">
    <location>
        <begin position="35"/>
        <end position="327"/>
    </location>
</feature>
<dbReference type="EMBL" id="LR828253">
    <property type="protein sequence ID" value="CAD0334130.1"/>
    <property type="molecule type" value="Genomic_DNA"/>
</dbReference>
<protein>
    <recommendedName>
        <fullName evidence="2">Endonuclease/exonuclease/phosphatase domain-containing protein</fullName>
    </recommendedName>
</protein>
<dbReference type="InterPro" id="IPR051916">
    <property type="entry name" value="GPI-anchor_lipid_remodeler"/>
</dbReference>
<dbReference type="Gene3D" id="3.60.10.10">
    <property type="entry name" value="Endonuclease/exonuclease/phosphatase"/>
    <property type="match status" value="1"/>
</dbReference>
<proteinExistence type="predicted"/>
<organism evidence="3">
    <name type="scientific">Xanthomonas hortorum pv. gardneri</name>
    <dbReference type="NCBI Taxonomy" id="2754056"/>
    <lineage>
        <taxon>Bacteria</taxon>
        <taxon>Pseudomonadati</taxon>
        <taxon>Pseudomonadota</taxon>
        <taxon>Gammaproteobacteria</taxon>
        <taxon>Lysobacterales</taxon>
        <taxon>Lysobacteraceae</taxon>
        <taxon>Xanthomonas</taxon>
    </lineage>
</organism>
<sequence>MNDARRPTRAAPARRRAGWPVALAALLCSVAVHATQATHAVQAVQAVQPAQLDKTDHIARASRAVQSPGAVQREMTLVTLNLHHDREDWPARRAYIAKQLKQLAPDVIALQEVIERRGSVENQAAWLARKLGYEYTFASVDPVGAAKRYGNALLSRRNVLAMHQRLLQPLDDYRVAAHLQVDVDGQPVNVYVTHLNERADARGTATRTRQVADLLDFIASNSDQAPVVIAGDFNTAADALDLEALRKGYGDSYGSVHRNSDATVSTLNLHVFDKPARIDHVFFQQNRLLAREARILFDAPYAEGRWASDHYGVWVRLQLAPGAPAAP</sequence>
<reference evidence="3" key="1">
    <citation type="submission" date="2020-07" db="EMBL/GenBank/DDBJ databases">
        <authorList>
            <person name="Pothier F. J."/>
        </authorList>
    </citation>
    <scope>NUCLEOTIDE SEQUENCE</scope>
    <source>
        <strain evidence="3">CFBP 8129</strain>
    </source>
</reference>
<dbReference type="GO" id="GO:0006506">
    <property type="term" value="P:GPI anchor biosynthetic process"/>
    <property type="evidence" value="ECO:0007669"/>
    <property type="project" value="TreeGrafter"/>
</dbReference>
<dbReference type="PANTHER" id="PTHR14859:SF15">
    <property type="entry name" value="ENDONUCLEASE_EXONUCLEASE_PHOSPHATASE DOMAIN-CONTAINING PROTEIN"/>
    <property type="match status" value="1"/>
</dbReference>
<dbReference type="EMBL" id="LR828253">
    <property type="protein sequence ID" value="CAD0334133.1"/>
    <property type="molecule type" value="Genomic_DNA"/>
</dbReference>
<feature type="signal peptide" evidence="1">
    <location>
        <begin position="1"/>
        <end position="34"/>
    </location>
</feature>
<feature type="domain" description="Endonuclease/exonuclease/phosphatase" evidence="2">
    <location>
        <begin position="79"/>
        <end position="310"/>
    </location>
</feature>
<dbReference type="GO" id="GO:0016020">
    <property type="term" value="C:membrane"/>
    <property type="evidence" value="ECO:0007669"/>
    <property type="project" value="GOC"/>
</dbReference>
<name>A0A6V7DGU9_9XANT</name>
<dbReference type="PANTHER" id="PTHR14859">
    <property type="entry name" value="CALCOFLUOR WHITE HYPERSENSITIVE PROTEIN PRECURSOR"/>
    <property type="match status" value="1"/>
</dbReference>
<dbReference type="InterPro" id="IPR036691">
    <property type="entry name" value="Endo/exonu/phosph_ase_sf"/>
</dbReference>